<feature type="region of interest" description="Disordered" evidence="3">
    <location>
        <begin position="19"/>
        <end position="51"/>
    </location>
</feature>
<feature type="compositionally biased region" description="Low complexity" evidence="3">
    <location>
        <begin position="377"/>
        <end position="389"/>
    </location>
</feature>
<organism evidence="4 5">
    <name type="scientific">Hibiscus syriacus</name>
    <name type="common">Rose of Sharon</name>
    <dbReference type="NCBI Taxonomy" id="106335"/>
    <lineage>
        <taxon>Eukaryota</taxon>
        <taxon>Viridiplantae</taxon>
        <taxon>Streptophyta</taxon>
        <taxon>Embryophyta</taxon>
        <taxon>Tracheophyta</taxon>
        <taxon>Spermatophyta</taxon>
        <taxon>Magnoliopsida</taxon>
        <taxon>eudicotyledons</taxon>
        <taxon>Gunneridae</taxon>
        <taxon>Pentapetalae</taxon>
        <taxon>rosids</taxon>
        <taxon>malvids</taxon>
        <taxon>Malvales</taxon>
        <taxon>Malvaceae</taxon>
        <taxon>Malvoideae</taxon>
        <taxon>Hibiscus</taxon>
    </lineage>
</organism>
<feature type="region of interest" description="Disordered" evidence="3">
    <location>
        <begin position="273"/>
        <end position="302"/>
    </location>
</feature>
<dbReference type="PANTHER" id="PTHR31342:SF16">
    <property type="entry name" value="TALIN_MIDDLE DOMAIN-CONTAINING PROTEIN"/>
    <property type="match status" value="1"/>
</dbReference>
<keyword evidence="5" id="KW-1185">Reference proteome</keyword>
<feature type="region of interest" description="Disordered" evidence="3">
    <location>
        <begin position="544"/>
        <end position="593"/>
    </location>
</feature>
<comment type="caution">
    <text evidence="4">The sequence shown here is derived from an EMBL/GenBank/DDBJ whole genome shotgun (WGS) entry which is preliminary data.</text>
</comment>
<feature type="region of interest" description="Disordered" evidence="3">
    <location>
        <begin position="328"/>
        <end position="466"/>
    </location>
</feature>
<dbReference type="InterPro" id="IPR040265">
    <property type="entry name" value="CHUP1/IPGA1-like"/>
</dbReference>
<evidence type="ECO:0000256" key="3">
    <source>
        <dbReference type="SAM" id="MobiDB-lite"/>
    </source>
</evidence>
<protein>
    <submittedName>
        <fullName evidence="4">Toll-Interleukin-Resistance domain family protein</fullName>
    </submittedName>
</protein>
<keyword evidence="1 2" id="KW-0175">Coiled coil</keyword>
<feature type="region of interest" description="Disordered" evidence="3">
    <location>
        <begin position="482"/>
        <end position="502"/>
    </location>
</feature>
<evidence type="ECO:0000313" key="4">
    <source>
        <dbReference type="EMBL" id="KAE8719827.1"/>
    </source>
</evidence>
<feature type="coiled-coil region" evidence="2">
    <location>
        <begin position="757"/>
        <end position="784"/>
    </location>
</feature>
<feature type="compositionally biased region" description="Basic and acidic residues" evidence="3">
    <location>
        <begin position="34"/>
        <end position="50"/>
    </location>
</feature>
<dbReference type="Proteomes" id="UP000436088">
    <property type="component" value="Unassembled WGS sequence"/>
</dbReference>
<feature type="compositionally biased region" description="Pro residues" evidence="3">
    <location>
        <begin position="355"/>
        <end position="376"/>
    </location>
</feature>
<evidence type="ECO:0000313" key="5">
    <source>
        <dbReference type="Proteomes" id="UP000436088"/>
    </source>
</evidence>
<dbReference type="EMBL" id="VEPZ02000780">
    <property type="protein sequence ID" value="KAE8719827.1"/>
    <property type="molecule type" value="Genomic_DNA"/>
</dbReference>
<dbReference type="PANTHER" id="PTHR31342">
    <property type="entry name" value="PROTEIN CHUP1, CHLOROPLASTIC"/>
    <property type="match status" value="1"/>
</dbReference>
<name>A0A6A3BV34_HIBSY</name>
<accession>A0A6A3BV34</accession>
<feature type="compositionally biased region" description="Pro residues" evidence="3">
    <location>
        <begin position="457"/>
        <end position="466"/>
    </location>
</feature>
<feature type="compositionally biased region" description="Pro residues" evidence="3">
    <location>
        <begin position="557"/>
        <end position="581"/>
    </location>
</feature>
<dbReference type="AlphaFoldDB" id="A0A6A3BV34"/>
<evidence type="ECO:0000256" key="2">
    <source>
        <dbReference type="SAM" id="Coils"/>
    </source>
</evidence>
<sequence length="875" mass="95949">MPCSFCGISPMLFGRKLPVKLPLGQNPPQPQETKAPKNQKELTKGAKKENSSSQSTCNFILIMELRKKITAFRELFDLPLPNTSVSMDQLLVGTMKDLHKFYPESIPNFRFSELKRLPLDKVLVYFCKALQGLGDTSEMSDEWIYKYKHDIYEYDNEKCKKVDKLVEIAVETLNGLIKIAREKFDMTDEDDENKEFGLKVKTFGKVLKESYSDNGSSCPSPVTPTSVLPEVKNGSPKSSSSALLPLRVQAAEKLNPVDVKQLPLDMLPKVRVHVPSSLNQKKATNEKQKKEVKGNSPVRKASLVDETGDFSFRNNADSDKTKLSLNAALPISPPAMQPSKLKDKELVAEKSPQLRPRPPSASPLPSPPTSPLPSASPLPSLASSAEVSLPTPPSERAKMSTDMDTDIKLRPPPAEPSAEVLPPIQPSKLPKDIGVDIRSLTPPAPPFLQPNVVSGGPPAPPAPPLLLPNVVSGKPLAPPLLQPNVVSGGPPFPPPLTSKPTVEAAQATPVAAAGIPLPLPLSPPPLASSKPIVVATGAPLPPPPPILLRSKVEPNGAPLPVPPPPPPPGTTSTMPQPPPPAAAKALSPKKANTKFKRQCPMSNLYRVLRDKVEGCPMQSKSSSEKNIGFGSIPSGKHEISDALAEMTKRSACFQQIEEDVEKYAKSITELKTAISTFSTNDMTKLLKFHKHVELILENLTDETQVLARFEGFPIKKLEALRAASALYSKLESMITVLQNWNFEVPLAELLDKVDHYFNKIKGEIEALEQTKDEESKKFMSHNIEFDFQILVQIKEALVDVSSNCMELAMKERREVKLTENEGSKSKAEAQKKGCVKMQWRAFQLAFQVYRFAGGHDDRADMLSRELAEKIRTDPQ</sequence>
<evidence type="ECO:0000256" key="1">
    <source>
        <dbReference type="ARBA" id="ARBA00023054"/>
    </source>
</evidence>
<feature type="compositionally biased region" description="Low complexity" evidence="3">
    <location>
        <begin position="216"/>
        <end position="241"/>
    </location>
</feature>
<feature type="compositionally biased region" description="Basic and acidic residues" evidence="3">
    <location>
        <begin position="283"/>
        <end position="293"/>
    </location>
</feature>
<gene>
    <name evidence="4" type="ORF">F3Y22_tig00109925pilonHSYRG00010</name>
</gene>
<feature type="compositionally biased region" description="Basic and acidic residues" evidence="3">
    <location>
        <begin position="395"/>
        <end position="409"/>
    </location>
</feature>
<proteinExistence type="predicted"/>
<feature type="region of interest" description="Disordered" evidence="3">
    <location>
        <begin position="213"/>
        <end position="241"/>
    </location>
</feature>
<reference evidence="4" key="1">
    <citation type="submission" date="2019-09" db="EMBL/GenBank/DDBJ databases">
        <title>Draft genome information of white flower Hibiscus syriacus.</title>
        <authorList>
            <person name="Kim Y.-M."/>
        </authorList>
    </citation>
    <scope>NUCLEOTIDE SEQUENCE [LARGE SCALE GENOMIC DNA]</scope>
    <source>
        <strain evidence="4">YM2019G1</strain>
    </source>
</reference>